<keyword evidence="3 7" id="KW-0347">Helicase</keyword>
<dbReference type="FunCoup" id="A0A6P3YZV1">
    <property type="interactions" value="2717"/>
</dbReference>
<evidence type="ECO:0000256" key="2">
    <source>
        <dbReference type="ARBA" id="ARBA00022801"/>
    </source>
</evidence>
<dbReference type="CDD" id="cd17949">
    <property type="entry name" value="DEADc_DDX31"/>
    <property type="match status" value="1"/>
</dbReference>
<dbReference type="GO" id="GO:0016787">
    <property type="term" value="F:hydrolase activity"/>
    <property type="evidence" value="ECO:0007669"/>
    <property type="project" value="UniProtKB-KW"/>
</dbReference>
<accession>A0A6P3YZV1</accession>
<dbReference type="GO" id="GO:0003723">
    <property type="term" value="F:RNA binding"/>
    <property type="evidence" value="ECO:0007669"/>
    <property type="project" value="UniProtKB-UniRule"/>
</dbReference>
<feature type="domain" description="Helicase C-terminal" evidence="10">
    <location>
        <begin position="302"/>
        <end position="477"/>
    </location>
</feature>
<dbReference type="InterPro" id="IPR014014">
    <property type="entry name" value="RNA_helicase_DEAD_Q_motif"/>
</dbReference>
<keyword evidence="12" id="KW-1185">Reference proteome</keyword>
<organism evidence="12 13">
    <name type="scientific">Ziziphus jujuba</name>
    <name type="common">Chinese jujube</name>
    <name type="synonym">Ziziphus sativa</name>
    <dbReference type="NCBI Taxonomy" id="326968"/>
    <lineage>
        <taxon>Eukaryota</taxon>
        <taxon>Viridiplantae</taxon>
        <taxon>Streptophyta</taxon>
        <taxon>Embryophyta</taxon>
        <taxon>Tracheophyta</taxon>
        <taxon>Spermatophyta</taxon>
        <taxon>Magnoliopsida</taxon>
        <taxon>eudicotyledons</taxon>
        <taxon>Gunneridae</taxon>
        <taxon>Pentapetalae</taxon>
        <taxon>rosids</taxon>
        <taxon>fabids</taxon>
        <taxon>Rosales</taxon>
        <taxon>Rhamnaceae</taxon>
        <taxon>Paliureae</taxon>
        <taxon>Ziziphus</taxon>
    </lineage>
</organism>
<dbReference type="KEGG" id="zju:107404982"/>
<proteinExistence type="inferred from homology"/>
<dbReference type="Pfam" id="PF13959">
    <property type="entry name" value="CTE_SPB4"/>
    <property type="match status" value="1"/>
</dbReference>
<keyword evidence="4 7" id="KW-0067">ATP-binding</keyword>
<evidence type="ECO:0000313" key="13">
    <source>
        <dbReference type="RefSeq" id="XP_015867481.3"/>
    </source>
</evidence>
<sequence>MAVKTRENPMDTGKDIITNKSKNEIFASCSFSSIGLHPTLCEQLRERLGFEVPTQVQAQAIPTILSGRHVLVNAATGTGKTVAYLAPVIHHLQNYNPRIQRSDGTFALVLVPTRELCMQVYEILQKILHRFHWIVPGYIMGGENRSKEKARLRKGISILVATPGRLLDHLKNTTSFLHTNLRWIIFDEADMILELGFGKEIEEILDILGSRQHDSTSMNNSASSVSEFPRQNLLLSATLNEKVNHLAKISLENPVMVGLEDKRMQPISSPEDLGSAGSDMHDMGQPLKITSPSAGDYILPAQLIQRYVKVPCNLRLAVLLSILKHLLEREASSKIVVFFSTCDAVDFHYSLLSKFQYSQPEAEVKQMFLKCKTFRLHGNMKQEDRRITFQAFKAEKFALLFSTDVAARGLDFPKVKCIIQYDSPGEATEYVHRVGRTARLGQKGVALLFLQPVEMDYLQHLEKHGVPLTDYPLLKVLDGFSSYVQKHHRKKFIFIESHPWVLSLQKALEAFILAESNMKELAKNAFCSWVRAYTAHRGELKTIFMVKKLHLGHVAKSFALKEQPSLVGKSFQKETKKRKRNEKQKGLSKKRKVISKT</sequence>
<comment type="catalytic activity">
    <reaction evidence="7">
        <text>ATP + H2O = ADP + phosphate + H(+)</text>
        <dbReference type="Rhea" id="RHEA:13065"/>
        <dbReference type="ChEBI" id="CHEBI:15377"/>
        <dbReference type="ChEBI" id="CHEBI:15378"/>
        <dbReference type="ChEBI" id="CHEBI:30616"/>
        <dbReference type="ChEBI" id="CHEBI:43474"/>
        <dbReference type="ChEBI" id="CHEBI:456216"/>
        <dbReference type="EC" id="3.6.4.13"/>
    </reaction>
</comment>
<feature type="region of interest" description="Disordered" evidence="8">
    <location>
        <begin position="570"/>
        <end position="597"/>
    </location>
</feature>
<dbReference type="PANTHER" id="PTHR24031">
    <property type="entry name" value="RNA HELICASE"/>
    <property type="match status" value="1"/>
</dbReference>
<evidence type="ECO:0000256" key="4">
    <source>
        <dbReference type="ARBA" id="ARBA00022840"/>
    </source>
</evidence>
<name>A0A6P3YZV1_ZIZJJ</name>
<feature type="domain" description="Helicase ATP-binding" evidence="9">
    <location>
        <begin position="61"/>
        <end position="257"/>
    </location>
</feature>
<feature type="compositionally biased region" description="Basic residues" evidence="8">
    <location>
        <begin position="575"/>
        <end position="597"/>
    </location>
</feature>
<dbReference type="InParanoid" id="A0A6P3YZV1"/>
<dbReference type="InterPro" id="IPR014001">
    <property type="entry name" value="Helicase_ATP-bd"/>
</dbReference>
<dbReference type="Pfam" id="PF00270">
    <property type="entry name" value="DEAD"/>
    <property type="match status" value="1"/>
</dbReference>
<comment type="function">
    <text evidence="7">RNA helicase.</text>
</comment>
<dbReference type="InterPro" id="IPR011545">
    <property type="entry name" value="DEAD/DEAH_box_helicase_dom"/>
</dbReference>
<evidence type="ECO:0000259" key="11">
    <source>
        <dbReference type="PROSITE" id="PS51195"/>
    </source>
</evidence>
<dbReference type="SMART" id="SM01178">
    <property type="entry name" value="DUF4217"/>
    <property type="match status" value="1"/>
</dbReference>
<evidence type="ECO:0000256" key="1">
    <source>
        <dbReference type="ARBA" id="ARBA00022741"/>
    </source>
</evidence>
<dbReference type="EC" id="3.6.4.13" evidence="7"/>
<comment type="similarity">
    <text evidence="7">Belongs to the DEAD box helicase family.</text>
</comment>
<reference evidence="13" key="1">
    <citation type="submission" date="2025-08" db="UniProtKB">
        <authorList>
            <consortium name="RefSeq"/>
        </authorList>
    </citation>
    <scope>IDENTIFICATION</scope>
    <source>
        <tissue evidence="13">Seedling</tissue>
    </source>
</reference>
<keyword evidence="2 7" id="KW-0378">Hydrolase</keyword>
<evidence type="ECO:0000256" key="8">
    <source>
        <dbReference type="SAM" id="MobiDB-lite"/>
    </source>
</evidence>
<dbReference type="Proteomes" id="UP001652623">
    <property type="component" value="Chromosome 7"/>
</dbReference>
<feature type="short sequence motif" description="Q motif" evidence="6">
    <location>
        <begin position="29"/>
        <end position="58"/>
    </location>
</feature>
<keyword evidence="1 7" id="KW-0547">Nucleotide-binding</keyword>
<dbReference type="GO" id="GO:0003724">
    <property type="term" value="F:RNA helicase activity"/>
    <property type="evidence" value="ECO:0007669"/>
    <property type="project" value="UniProtKB-EC"/>
</dbReference>
<protein>
    <recommendedName>
        <fullName evidence="7">ATP-dependent RNA helicase</fullName>
        <ecNumber evidence="7">3.6.4.13</ecNumber>
    </recommendedName>
</protein>
<dbReference type="Gene3D" id="3.40.50.300">
    <property type="entry name" value="P-loop containing nucleotide triphosphate hydrolases"/>
    <property type="match status" value="2"/>
</dbReference>
<dbReference type="InterPro" id="IPR025313">
    <property type="entry name" value="SPB4-like_CTE"/>
</dbReference>
<keyword evidence="5 7" id="KW-0694">RNA-binding</keyword>
<evidence type="ECO:0000259" key="9">
    <source>
        <dbReference type="PROSITE" id="PS51192"/>
    </source>
</evidence>
<feature type="domain" description="DEAD-box RNA helicase Q" evidence="11">
    <location>
        <begin position="29"/>
        <end position="58"/>
    </location>
</feature>
<comment type="domain">
    <text evidence="7">The Q motif is unique to and characteristic of the DEAD box family of RNA helicases and controls ATP binding and hydrolysis.</text>
</comment>
<evidence type="ECO:0000256" key="3">
    <source>
        <dbReference type="ARBA" id="ARBA00022806"/>
    </source>
</evidence>
<dbReference type="GeneID" id="107404982"/>
<gene>
    <name evidence="13" type="primary">LOC107404982</name>
</gene>
<evidence type="ECO:0000256" key="5">
    <source>
        <dbReference type="ARBA" id="ARBA00022884"/>
    </source>
</evidence>
<dbReference type="SMART" id="SM00490">
    <property type="entry name" value="HELICc"/>
    <property type="match status" value="1"/>
</dbReference>
<dbReference type="PROSITE" id="PS51195">
    <property type="entry name" value="Q_MOTIF"/>
    <property type="match status" value="1"/>
</dbReference>
<dbReference type="InterPro" id="IPR001650">
    <property type="entry name" value="Helicase_C-like"/>
</dbReference>
<dbReference type="SUPFAM" id="SSF52540">
    <property type="entry name" value="P-loop containing nucleoside triphosphate hydrolases"/>
    <property type="match status" value="1"/>
</dbReference>
<dbReference type="SMART" id="SM00487">
    <property type="entry name" value="DEXDc"/>
    <property type="match status" value="1"/>
</dbReference>
<evidence type="ECO:0000256" key="6">
    <source>
        <dbReference type="PROSITE-ProRule" id="PRU00552"/>
    </source>
</evidence>
<dbReference type="CDD" id="cd18787">
    <property type="entry name" value="SF2_C_DEAD"/>
    <property type="match status" value="1"/>
</dbReference>
<dbReference type="Pfam" id="PF00271">
    <property type="entry name" value="Helicase_C"/>
    <property type="match status" value="1"/>
</dbReference>
<evidence type="ECO:0000259" key="10">
    <source>
        <dbReference type="PROSITE" id="PS51194"/>
    </source>
</evidence>
<dbReference type="GO" id="GO:0005524">
    <property type="term" value="F:ATP binding"/>
    <property type="evidence" value="ECO:0007669"/>
    <property type="project" value="UniProtKB-UniRule"/>
</dbReference>
<evidence type="ECO:0000313" key="12">
    <source>
        <dbReference type="Proteomes" id="UP001652623"/>
    </source>
</evidence>
<dbReference type="PROSITE" id="PS51194">
    <property type="entry name" value="HELICASE_CTER"/>
    <property type="match status" value="1"/>
</dbReference>
<evidence type="ECO:0000256" key="7">
    <source>
        <dbReference type="RuleBase" id="RU365068"/>
    </source>
</evidence>
<dbReference type="InterPro" id="IPR027417">
    <property type="entry name" value="P-loop_NTPase"/>
</dbReference>
<dbReference type="PROSITE" id="PS51192">
    <property type="entry name" value="HELICASE_ATP_BIND_1"/>
    <property type="match status" value="1"/>
</dbReference>
<dbReference type="RefSeq" id="XP_015867481.3">
    <property type="nucleotide sequence ID" value="XM_016011995.4"/>
</dbReference>
<dbReference type="AlphaFoldDB" id="A0A6P3YZV1"/>